<dbReference type="Proteomes" id="UP000197025">
    <property type="component" value="Unassembled WGS sequence"/>
</dbReference>
<keyword evidence="3" id="KW-1003">Cell membrane</keyword>
<dbReference type="InParanoid" id="A0A212QQR3"/>
<dbReference type="Pfam" id="PF00528">
    <property type="entry name" value="BPD_transp_1"/>
    <property type="match status" value="1"/>
</dbReference>
<keyword evidence="6 7" id="KW-0472">Membrane</keyword>
<dbReference type="InterPro" id="IPR035906">
    <property type="entry name" value="MetI-like_sf"/>
</dbReference>
<evidence type="ECO:0000256" key="6">
    <source>
        <dbReference type="ARBA" id="ARBA00023136"/>
    </source>
</evidence>
<comment type="subcellular location">
    <subcellularLocation>
        <location evidence="1 7">Cell membrane</location>
        <topology evidence="1 7">Multi-pass membrane protein</topology>
    </subcellularLocation>
</comment>
<feature type="transmembrane region" description="Helical" evidence="7">
    <location>
        <begin position="270"/>
        <end position="292"/>
    </location>
</feature>
<evidence type="ECO:0000256" key="4">
    <source>
        <dbReference type="ARBA" id="ARBA00022692"/>
    </source>
</evidence>
<dbReference type="OrthoDB" id="9778687at2"/>
<comment type="similarity">
    <text evidence="7">Belongs to the binding-protein-dependent transport system permease family.</text>
</comment>
<feature type="transmembrane region" description="Helical" evidence="7">
    <location>
        <begin position="175"/>
        <end position="193"/>
    </location>
</feature>
<keyword evidence="10" id="KW-1185">Reference proteome</keyword>
<feature type="transmembrane region" description="Helical" evidence="7">
    <location>
        <begin position="84"/>
        <end position="104"/>
    </location>
</feature>
<sequence length="302" mass="33829">MVQRRPILSLPIGLLFLLPALFFVAVFLVFPSLWVLWISLTNQTLTGETALRPQFVGLANFRYLFDPENWAVRGYFGNALRNSVLFVVGSGLIGQAGLGLAIAWAFHRRRGLLREVLYTLVILAWIIPDVVVAFMWVAYLDRDRGTLNALLSALGLGRVDWLIERPLLSVIIFNTWRGTAFSMLLFSSALAMLPPSYLEAAAVAGARPYQAFRDIILPSIRSHIVTDLILITLWTFNTFTPYLITGGGPTFRSEVVSIYTFRVAFQHFEFGRGAAVAVVMMLINLTLALAYLSTLRREARAR</sequence>
<dbReference type="PANTHER" id="PTHR43005">
    <property type="entry name" value="BLR7065 PROTEIN"/>
    <property type="match status" value="1"/>
</dbReference>
<feature type="transmembrane region" description="Helical" evidence="7">
    <location>
        <begin position="12"/>
        <end position="37"/>
    </location>
</feature>
<evidence type="ECO:0000313" key="9">
    <source>
        <dbReference type="EMBL" id="SNB61878.1"/>
    </source>
</evidence>
<keyword evidence="9" id="KW-0762">Sugar transport</keyword>
<dbReference type="RefSeq" id="WP_088570645.1">
    <property type="nucleotide sequence ID" value="NZ_FYEK01000020.1"/>
</dbReference>
<protein>
    <submittedName>
        <fullName evidence="9">Multiple sugar transport system permease protein</fullName>
    </submittedName>
</protein>
<keyword evidence="5 7" id="KW-1133">Transmembrane helix</keyword>
<dbReference type="PANTHER" id="PTHR43005:SF1">
    <property type="entry name" value="SPERMIDINE_PUTRESCINE TRANSPORT SYSTEM PERMEASE PROTEIN"/>
    <property type="match status" value="1"/>
</dbReference>
<organism evidence="9 10">
    <name type="scientific">Thermoflexus hugenholtzii JAD2</name>
    <dbReference type="NCBI Taxonomy" id="877466"/>
    <lineage>
        <taxon>Bacteria</taxon>
        <taxon>Bacillati</taxon>
        <taxon>Chloroflexota</taxon>
        <taxon>Thermoflexia</taxon>
        <taxon>Thermoflexales</taxon>
        <taxon>Thermoflexaceae</taxon>
        <taxon>Thermoflexus</taxon>
    </lineage>
</organism>
<evidence type="ECO:0000256" key="3">
    <source>
        <dbReference type="ARBA" id="ARBA00022475"/>
    </source>
</evidence>
<dbReference type="GO" id="GO:0005886">
    <property type="term" value="C:plasma membrane"/>
    <property type="evidence" value="ECO:0007669"/>
    <property type="project" value="UniProtKB-SubCell"/>
</dbReference>
<evidence type="ECO:0000259" key="8">
    <source>
        <dbReference type="PROSITE" id="PS50928"/>
    </source>
</evidence>
<keyword evidence="4 7" id="KW-0812">Transmembrane</keyword>
<evidence type="ECO:0000256" key="7">
    <source>
        <dbReference type="RuleBase" id="RU363032"/>
    </source>
</evidence>
<name>A0A212QQR3_9CHLR</name>
<gene>
    <name evidence="9" type="ORF">SAMN02746019_00027210</name>
</gene>
<dbReference type="CDD" id="cd06261">
    <property type="entry name" value="TM_PBP2"/>
    <property type="match status" value="1"/>
</dbReference>
<dbReference type="InterPro" id="IPR000515">
    <property type="entry name" value="MetI-like"/>
</dbReference>
<evidence type="ECO:0000256" key="5">
    <source>
        <dbReference type="ARBA" id="ARBA00022989"/>
    </source>
</evidence>
<dbReference type="Gene3D" id="1.10.3720.10">
    <property type="entry name" value="MetI-like"/>
    <property type="match status" value="1"/>
</dbReference>
<dbReference type="AlphaFoldDB" id="A0A212QQR3"/>
<evidence type="ECO:0000313" key="10">
    <source>
        <dbReference type="Proteomes" id="UP000197025"/>
    </source>
</evidence>
<dbReference type="EMBL" id="FYEK01000020">
    <property type="protein sequence ID" value="SNB61878.1"/>
    <property type="molecule type" value="Genomic_DNA"/>
</dbReference>
<dbReference type="PROSITE" id="PS50928">
    <property type="entry name" value="ABC_TM1"/>
    <property type="match status" value="1"/>
</dbReference>
<evidence type="ECO:0000256" key="2">
    <source>
        <dbReference type="ARBA" id="ARBA00022448"/>
    </source>
</evidence>
<feature type="domain" description="ABC transmembrane type-1" evidence="8">
    <location>
        <begin position="81"/>
        <end position="291"/>
    </location>
</feature>
<proteinExistence type="inferred from homology"/>
<dbReference type="GO" id="GO:0055085">
    <property type="term" value="P:transmembrane transport"/>
    <property type="evidence" value="ECO:0007669"/>
    <property type="project" value="InterPro"/>
</dbReference>
<feature type="transmembrane region" description="Helical" evidence="7">
    <location>
        <begin position="116"/>
        <end position="139"/>
    </location>
</feature>
<keyword evidence="2 7" id="KW-0813">Transport</keyword>
<reference evidence="10" key="1">
    <citation type="submission" date="2017-06" db="EMBL/GenBank/DDBJ databases">
        <authorList>
            <person name="Varghese N."/>
            <person name="Submissions S."/>
        </authorList>
    </citation>
    <scope>NUCLEOTIDE SEQUENCE [LARGE SCALE GENOMIC DNA]</scope>
    <source>
        <strain evidence="10">JAD2</strain>
    </source>
</reference>
<dbReference type="SUPFAM" id="SSF161098">
    <property type="entry name" value="MetI-like"/>
    <property type="match status" value="1"/>
</dbReference>
<evidence type="ECO:0000256" key="1">
    <source>
        <dbReference type="ARBA" id="ARBA00004651"/>
    </source>
</evidence>
<accession>A0A212QQR3</accession>